<comment type="caution">
    <text evidence="2">The sequence shown here is derived from an EMBL/GenBank/DDBJ whole genome shotgun (WGS) entry which is preliminary data.</text>
</comment>
<gene>
    <name evidence="2" type="ORF">CSA25_02530</name>
</gene>
<organism evidence="2 3">
    <name type="scientific">Desulfobacter postgatei</name>
    <dbReference type="NCBI Taxonomy" id="2293"/>
    <lineage>
        <taxon>Bacteria</taxon>
        <taxon>Pseudomonadati</taxon>
        <taxon>Thermodesulfobacteriota</taxon>
        <taxon>Desulfobacteria</taxon>
        <taxon>Desulfobacterales</taxon>
        <taxon>Desulfobacteraceae</taxon>
        <taxon>Desulfobacter</taxon>
    </lineage>
</organism>
<feature type="region of interest" description="Disordered" evidence="1">
    <location>
        <begin position="52"/>
        <end position="71"/>
    </location>
</feature>
<dbReference type="EMBL" id="PDTI01000024">
    <property type="protein sequence ID" value="PIE62945.1"/>
    <property type="molecule type" value="Genomic_DNA"/>
</dbReference>
<evidence type="ECO:0000256" key="1">
    <source>
        <dbReference type="SAM" id="MobiDB-lite"/>
    </source>
</evidence>
<evidence type="ECO:0000313" key="3">
    <source>
        <dbReference type="Proteomes" id="UP000231203"/>
    </source>
</evidence>
<protein>
    <submittedName>
        <fullName evidence="2">Uncharacterized protein</fullName>
    </submittedName>
</protein>
<dbReference type="AlphaFoldDB" id="A0A2G6MSG2"/>
<accession>A0A2G6MSG2</accession>
<reference evidence="2 3" key="1">
    <citation type="submission" date="2017-10" db="EMBL/GenBank/DDBJ databases">
        <title>Novel microbial diversity and functional potential in the marine mammal oral microbiome.</title>
        <authorList>
            <person name="Dudek N.K."/>
            <person name="Sun C.L."/>
            <person name="Burstein D."/>
            <person name="Kantor R.S."/>
            <person name="Aliaga Goltsman D.S."/>
            <person name="Bik E.M."/>
            <person name="Thomas B.C."/>
            <person name="Banfield J.F."/>
            <person name="Relman D.A."/>
        </authorList>
    </citation>
    <scope>NUCLEOTIDE SEQUENCE [LARGE SCALE GENOMIC DNA]</scope>
    <source>
        <strain evidence="2">DOLJORAL78_47_202</strain>
    </source>
</reference>
<proteinExistence type="predicted"/>
<sequence>MTHNFASLPLAREYEKQGYIDDALEIYRAMDTDQNPDAQEIRDAISRLDTQKHAGAAQDLNGPDTDISGPTRTKETRVVHLLDTWLRWVVLQKRVEILKNIKARL</sequence>
<evidence type="ECO:0000313" key="2">
    <source>
        <dbReference type="EMBL" id="PIE62945.1"/>
    </source>
</evidence>
<name>A0A2G6MSG2_9BACT</name>
<dbReference type="Proteomes" id="UP000231203">
    <property type="component" value="Unassembled WGS sequence"/>
</dbReference>